<gene>
    <name evidence="3" type="ordered locus">CT0957</name>
</gene>
<dbReference type="AlphaFoldDB" id="Q8KDT7"/>
<dbReference type="SUPFAM" id="SSF56219">
    <property type="entry name" value="DNase I-like"/>
    <property type="match status" value="1"/>
</dbReference>
<keyword evidence="4" id="KW-1185">Reference proteome</keyword>
<dbReference type="GO" id="GO:0003824">
    <property type="term" value="F:catalytic activity"/>
    <property type="evidence" value="ECO:0007669"/>
    <property type="project" value="InterPro"/>
</dbReference>
<reference evidence="3 4" key="1">
    <citation type="journal article" date="2002" name="Proc. Natl. Acad. Sci. U.S.A.">
        <title>The complete genome sequence of Chlorobium tepidum TLS, a photosynthetic, anaerobic, green-sulfur bacterium.</title>
        <authorList>
            <person name="Eisen J.A."/>
            <person name="Nelson K.E."/>
            <person name="Paulsen I.T."/>
            <person name="Heidelberg J.F."/>
            <person name="Wu M."/>
            <person name="Dodson R.J."/>
            <person name="Deboy R."/>
            <person name="Gwinn M.L."/>
            <person name="Nelson W.C."/>
            <person name="Haft D.H."/>
            <person name="Hickey E.K."/>
            <person name="Peterson J.D."/>
            <person name="Durkin A.S."/>
            <person name="Kolonay J.L."/>
            <person name="Yang F."/>
            <person name="Holt I."/>
            <person name="Umayam L.A."/>
            <person name="Mason T."/>
            <person name="Brenner M."/>
            <person name="Shea T.P."/>
            <person name="Parksey D."/>
            <person name="Nierman W.C."/>
            <person name="Feldblyum T.V."/>
            <person name="Hansen C.L."/>
            <person name="Craven M.B."/>
            <person name="Radune D."/>
            <person name="Vamathevan J."/>
            <person name="Khouri H."/>
            <person name="White O."/>
            <person name="Gruber T.M."/>
            <person name="Ketchum K.A."/>
            <person name="Venter J.C."/>
            <person name="Tettelin H."/>
            <person name="Bryant D.A."/>
            <person name="Fraser C.M."/>
        </authorList>
    </citation>
    <scope>NUCLEOTIDE SEQUENCE [LARGE SCALE GENOMIC DNA]</scope>
    <source>
        <strain evidence="4">ATCC 49652 / DSM 12025 / NBRC 103806 / TLS</strain>
    </source>
</reference>
<dbReference type="HOGENOM" id="CLU_058239_1_0_10"/>
<feature type="domain" description="Endonuclease/exonuclease/phosphatase" evidence="2">
    <location>
        <begin position="35"/>
        <end position="340"/>
    </location>
</feature>
<feature type="chain" id="PRO_5004309148" description="Endonuclease/exonuclease/phosphatase domain-containing protein" evidence="1">
    <location>
        <begin position="25"/>
        <end position="344"/>
    </location>
</feature>
<dbReference type="EMBL" id="AE006470">
    <property type="protein sequence ID" value="AAM72192.1"/>
    <property type="molecule type" value="Genomic_DNA"/>
</dbReference>
<dbReference type="PROSITE" id="PS51257">
    <property type="entry name" value="PROKAR_LIPOPROTEIN"/>
    <property type="match status" value="1"/>
</dbReference>
<name>Q8KDT7_CHLTE</name>
<dbReference type="EnsemblBacteria" id="AAM72192">
    <property type="protein sequence ID" value="AAM72192"/>
    <property type="gene ID" value="CT0957"/>
</dbReference>
<organism evidence="3 4">
    <name type="scientific">Chlorobaculum tepidum (strain ATCC 49652 / DSM 12025 / NBRC 103806 / TLS)</name>
    <name type="common">Chlorobium tepidum</name>
    <dbReference type="NCBI Taxonomy" id="194439"/>
    <lineage>
        <taxon>Bacteria</taxon>
        <taxon>Pseudomonadati</taxon>
        <taxon>Chlorobiota</taxon>
        <taxon>Chlorobiia</taxon>
        <taxon>Chlorobiales</taxon>
        <taxon>Chlorobiaceae</taxon>
        <taxon>Chlorobaculum</taxon>
    </lineage>
</organism>
<dbReference type="Proteomes" id="UP000001007">
    <property type="component" value="Chromosome"/>
</dbReference>
<keyword evidence="1" id="KW-0732">Signal</keyword>
<dbReference type="STRING" id="194439.CT0957"/>
<protein>
    <recommendedName>
        <fullName evidence="2">Endonuclease/exonuclease/phosphatase domain-containing protein</fullName>
    </recommendedName>
</protein>
<evidence type="ECO:0000313" key="3">
    <source>
        <dbReference type="EMBL" id="AAM72192.1"/>
    </source>
</evidence>
<evidence type="ECO:0000313" key="4">
    <source>
        <dbReference type="Proteomes" id="UP000001007"/>
    </source>
</evidence>
<accession>Q8KDT7</accession>
<dbReference type="OrthoDB" id="9802724at2"/>
<evidence type="ECO:0000256" key="1">
    <source>
        <dbReference type="SAM" id="SignalP"/>
    </source>
</evidence>
<dbReference type="InterPro" id="IPR005135">
    <property type="entry name" value="Endo/exonuclease/phosphatase"/>
</dbReference>
<dbReference type="Gene3D" id="3.60.10.10">
    <property type="entry name" value="Endonuclease/exonuclease/phosphatase"/>
    <property type="match status" value="1"/>
</dbReference>
<dbReference type="eggNOG" id="COG2374">
    <property type="taxonomic scope" value="Bacteria"/>
</dbReference>
<dbReference type="PANTHER" id="PTHR42834:SF1">
    <property type="entry name" value="ENDONUCLEASE_EXONUCLEASE_PHOSPHATASE FAMILY PROTEIN (AFU_ORTHOLOGUE AFUA_3G09210)"/>
    <property type="match status" value="1"/>
</dbReference>
<proteinExistence type="predicted"/>
<feature type="signal peptide" evidence="1">
    <location>
        <begin position="1"/>
        <end position="24"/>
    </location>
</feature>
<dbReference type="InterPro" id="IPR036691">
    <property type="entry name" value="Endo/exonu/phosph_ase_sf"/>
</dbReference>
<dbReference type="KEGG" id="cte:CT0957"/>
<dbReference type="Pfam" id="PF19580">
    <property type="entry name" value="Exo_endo_phos_3"/>
    <property type="match status" value="1"/>
</dbReference>
<sequence>MKFSSTSTLFLLLLSCLCAPSRNGMCKEQPQQILVMWWNVENLFDTKNDPKVDDQEFTPMGKAHWTEKKLLLKRLRIAQVFNAIRAEREYGKYPDIVAFAETENRQVFAGTLAALDRATYAIDYHESPDPRGIDIGLAWNPATVKFTGSKPYKVRLNNRRGTRFVIAAGFTAASNHFTIVLNHWPSRSFDTQWSETNRIAAARVARHIVDSLRTCNPQSEIIVMGDFNDQPENHSVKDVLGSSFDRKAVRHASSRLLYNCWNEASSPGSYFYRNHWEQIDQMLVSAALLDEKGLSIDKTSFRVFSIPAMFDRFGKGLYSTYKQGKFKGGYSDHLPLLLKVRIKP</sequence>
<dbReference type="PANTHER" id="PTHR42834">
    <property type="entry name" value="ENDONUCLEASE/EXONUCLEASE/PHOSPHATASE FAMILY PROTEIN (AFU_ORTHOLOGUE AFUA_3G09210)"/>
    <property type="match status" value="1"/>
</dbReference>
<evidence type="ECO:0000259" key="2">
    <source>
        <dbReference type="Pfam" id="PF19580"/>
    </source>
</evidence>